<dbReference type="OrthoDB" id="498590at2759"/>
<feature type="domain" description="SCD" evidence="2">
    <location>
        <begin position="352"/>
        <end position="437"/>
    </location>
</feature>
<dbReference type="PANTHER" id="PTHR11199">
    <property type="entry name" value="STROMAL ANTIGEN"/>
    <property type="match status" value="1"/>
</dbReference>
<feature type="region of interest" description="Disordered" evidence="1">
    <location>
        <begin position="1087"/>
        <end position="1172"/>
    </location>
</feature>
<dbReference type="InterPro" id="IPR011989">
    <property type="entry name" value="ARM-like"/>
</dbReference>
<dbReference type="AlphaFoldDB" id="A0A9W4USU5"/>
<dbReference type="Pfam" id="PF08514">
    <property type="entry name" value="STAG"/>
    <property type="match status" value="1"/>
</dbReference>
<feature type="region of interest" description="Disordered" evidence="1">
    <location>
        <begin position="998"/>
        <end position="1030"/>
    </location>
</feature>
<accession>A0A9W4USU5</accession>
<dbReference type="GO" id="GO:0005634">
    <property type="term" value="C:nucleus"/>
    <property type="evidence" value="ECO:0007669"/>
    <property type="project" value="TreeGrafter"/>
</dbReference>
<dbReference type="GO" id="GO:0003682">
    <property type="term" value="F:chromatin binding"/>
    <property type="evidence" value="ECO:0007669"/>
    <property type="project" value="TreeGrafter"/>
</dbReference>
<comment type="caution">
    <text evidence="3">The sequence shown here is derived from an EMBL/GenBank/DDBJ whole genome shotgun (WGS) entry which is preliminary data.</text>
</comment>
<feature type="compositionally biased region" description="Acidic residues" evidence="1">
    <location>
        <begin position="1002"/>
        <end position="1026"/>
    </location>
</feature>
<gene>
    <name evidence="3" type="ORF">PDIGIT_LOCUS14392</name>
</gene>
<keyword evidence="4" id="KW-1185">Reference proteome</keyword>
<feature type="compositionally biased region" description="Low complexity" evidence="1">
    <location>
        <begin position="1100"/>
        <end position="1111"/>
    </location>
</feature>
<dbReference type="Gene3D" id="1.25.10.10">
    <property type="entry name" value="Leucine-rich Repeat Variant"/>
    <property type="match status" value="1"/>
</dbReference>
<proteinExistence type="predicted"/>
<evidence type="ECO:0000259" key="2">
    <source>
        <dbReference type="PROSITE" id="PS51425"/>
    </source>
</evidence>
<name>A0A9W4USU5_9PLEO</name>
<feature type="compositionally biased region" description="Acidic residues" evidence="1">
    <location>
        <begin position="51"/>
        <end position="78"/>
    </location>
</feature>
<feature type="region of interest" description="Disordered" evidence="1">
    <location>
        <begin position="1"/>
        <end position="134"/>
    </location>
</feature>
<dbReference type="GO" id="GO:0008278">
    <property type="term" value="C:cohesin complex"/>
    <property type="evidence" value="ECO:0007669"/>
    <property type="project" value="TreeGrafter"/>
</dbReference>
<dbReference type="PROSITE" id="PS51425">
    <property type="entry name" value="SCD"/>
    <property type="match status" value="1"/>
</dbReference>
<dbReference type="InterPro" id="IPR039662">
    <property type="entry name" value="Cohesin_Scc3/SA"/>
</dbReference>
<dbReference type="EMBL" id="CAOQHR010000011">
    <property type="protein sequence ID" value="CAI6341199.1"/>
    <property type="molecule type" value="Genomic_DNA"/>
</dbReference>
<evidence type="ECO:0000313" key="4">
    <source>
        <dbReference type="Proteomes" id="UP001152607"/>
    </source>
</evidence>
<protein>
    <recommendedName>
        <fullName evidence="2">SCD domain-containing protein</fullName>
    </recommendedName>
</protein>
<dbReference type="InterPro" id="IPR020839">
    <property type="entry name" value="SCD"/>
</dbReference>
<feature type="compositionally biased region" description="Basic residues" evidence="1">
    <location>
        <begin position="117"/>
        <end position="129"/>
    </location>
</feature>
<organism evidence="3 4">
    <name type="scientific">Periconia digitata</name>
    <dbReference type="NCBI Taxonomy" id="1303443"/>
    <lineage>
        <taxon>Eukaryota</taxon>
        <taxon>Fungi</taxon>
        <taxon>Dikarya</taxon>
        <taxon>Ascomycota</taxon>
        <taxon>Pezizomycotina</taxon>
        <taxon>Dothideomycetes</taxon>
        <taxon>Pleosporomycetidae</taxon>
        <taxon>Pleosporales</taxon>
        <taxon>Massarineae</taxon>
        <taxon>Periconiaceae</taxon>
        <taxon>Periconia</taxon>
    </lineage>
</organism>
<dbReference type="PANTHER" id="PTHR11199:SF0">
    <property type="entry name" value="LD34181P-RELATED"/>
    <property type="match status" value="1"/>
</dbReference>
<dbReference type="InterPro" id="IPR056396">
    <property type="entry name" value="HEAT_SCC3-SA"/>
</dbReference>
<sequence>MSAEVLSSEAADITSPAAPRRRSGRVVKKPEKFTPRSSPNGTSKRKRPEDADSDVDGESPPSEDESSESNESEPDEEELKERRRRSKKNRPGAKKPPQKKPKTNGELSLPLRPGTSARKKAAKPRKAPVRKSAVADDDADGLYAHIFAHGTRPEDVCAQWLERFAEDEATAVAEIPTFIIRAAGCHAKIDRDDILDPDNCAPRLGEIQDEYQQEDVSEYPLIAKRGHTTFRNTLYDFAVAFTQIIAQTGHMYLENSLMENVQVWSTTLASATNRPLRHTSTVFCLGVITGLTRVANDLVENAAKKLRQRQTEGKKARANKSRLAALDQEVAELGETLDFVKARIVDWFDTVYTHRYRDIDPKIRVECFQSLAEWLITFPDHFFDGEHLRYFGWMLSDPNDAVRAEDVKQLTKLYRDQDMLAGLKSFTERFRPRMVEIATRDAQTNIRATAVELLDLLRDAGFLEPDDIDAVGKLIFDSEPKVRKAVVSFFAENTNSAYELLIDDMGGQEALDEALNPSDDGEEYENPRLEWLKMKCLVQQLISYDEDTGLPSQMERITPYGSELNLIAVGVESRFSLAAQALYEAIPEVRDWEVLAGYLLFDHSQTDSDATGEDAESLLRVNCKLEEHEETALLDILGASVRLRLQHLAEAQGDKKKTKAQRDTSQAEQEDMAKRLTVLIPQLLKKFGALPEAAALCLRLERELNLEVFSELRQNTALTALLDDINKQFLTHHNERVLTEAINSILHAQGNDELKELVTRKTQTLWDDLSGTLDALRRGRDLSVRGNTEQNILAGVSNIVLKMAELAKASDPTVLDRVATSTKARGKSQKSAPLTTPPITSLLEILDRGVGGADLDPEVDEAEDALVRHTMSLMLLYFLWKCRNFSTHITEGTPIPDDELTAVAERRDACVTGLMAIIESRKGADELRVDAANLLLDLYLTFRYLKTAKAKSNNPDDAQDLNDDWEALCQDIDLSTVKLLLQTLTALENNLAKQLRKRLEEPDIDDDPVDLDEDPESSEDEAEDEQVQNQKQIRTLLAEERLCTFGSRLVQAVHGGTLDADGDDVRKRLERNKTRLSTTWKEVVGHLDAQKQVKGRGGKRAQPAAKAGAKSAKSEEIVVEDDSEEEQEGEEQQPNEDEEMADADEQANGDVADEHEEDGEENPADVESVLGD</sequence>
<dbReference type="Pfam" id="PF21581">
    <property type="entry name" value="SCD"/>
    <property type="match status" value="1"/>
</dbReference>
<dbReference type="InterPro" id="IPR013721">
    <property type="entry name" value="STAG"/>
</dbReference>
<reference evidence="3" key="1">
    <citation type="submission" date="2023-01" db="EMBL/GenBank/DDBJ databases">
        <authorList>
            <person name="Van Ghelder C."/>
            <person name="Rancurel C."/>
        </authorList>
    </citation>
    <scope>NUCLEOTIDE SEQUENCE</scope>
    <source>
        <strain evidence="3">CNCM I-4278</strain>
    </source>
</reference>
<evidence type="ECO:0000313" key="3">
    <source>
        <dbReference type="EMBL" id="CAI6341199.1"/>
    </source>
</evidence>
<dbReference type="Pfam" id="PF24571">
    <property type="entry name" value="HEAT_SCC3-SA"/>
    <property type="match status" value="1"/>
</dbReference>
<evidence type="ECO:0000256" key="1">
    <source>
        <dbReference type="SAM" id="MobiDB-lite"/>
    </source>
</evidence>
<dbReference type="InterPro" id="IPR016024">
    <property type="entry name" value="ARM-type_fold"/>
</dbReference>
<dbReference type="GO" id="GO:0000785">
    <property type="term" value="C:chromatin"/>
    <property type="evidence" value="ECO:0007669"/>
    <property type="project" value="TreeGrafter"/>
</dbReference>
<dbReference type="GO" id="GO:0007062">
    <property type="term" value="P:sister chromatid cohesion"/>
    <property type="evidence" value="ECO:0007669"/>
    <property type="project" value="UniProtKB-ARBA"/>
</dbReference>
<dbReference type="Proteomes" id="UP001152607">
    <property type="component" value="Unassembled WGS sequence"/>
</dbReference>
<feature type="compositionally biased region" description="Basic residues" evidence="1">
    <location>
        <begin position="82"/>
        <end position="102"/>
    </location>
</feature>
<dbReference type="SUPFAM" id="SSF48371">
    <property type="entry name" value="ARM repeat"/>
    <property type="match status" value="2"/>
</dbReference>
<feature type="compositionally biased region" description="Acidic residues" evidence="1">
    <location>
        <begin position="1117"/>
        <end position="1164"/>
    </location>
</feature>